<keyword evidence="1" id="KW-0233">DNA recombination</keyword>
<feature type="compositionally biased region" description="Basic and acidic residues" evidence="2">
    <location>
        <begin position="165"/>
        <end position="185"/>
    </location>
</feature>
<dbReference type="Gene3D" id="1.10.443.10">
    <property type="entry name" value="Intergrase catalytic core"/>
    <property type="match status" value="1"/>
</dbReference>
<dbReference type="SUPFAM" id="SSF56349">
    <property type="entry name" value="DNA breaking-rejoining enzymes"/>
    <property type="match status" value="1"/>
</dbReference>
<protein>
    <submittedName>
        <fullName evidence="4">Tyrosine-type recombinase/integrase</fullName>
    </submittedName>
</protein>
<dbReference type="InterPro" id="IPR011010">
    <property type="entry name" value="DNA_brk_join_enz"/>
</dbReference>
<reference evidence="4" key="1">
    <citation type="submission" date="2023-01" db="EMBL/GenBank/DDBJ databases">
        <title>Human gut microbiome strain richness.</title>
        <authorList>
            <person name="Chen-Liaw A."/>
        </authorList>
    </citation>
    <scope>NUCLEOTIDE SEQUENCE</scope>
    <source>
        <strain evidence="4">BSD2780120875st1_E5_BSD2780120875b_170604</strain>
    </source>
</reference>
<accession>A0AAW5ZZ40</accession>
<organism evidence="4 5">
    <name type="scientific">Bifidobacterium catenulatum</name>
    <dbReference type="NCBI Taxonomy" id="1686"/>
    <lineage>
        <taxon>Bacteria</taxon>
        <taxon>Bacillati</taxon>
        <taxon>Actinomycetota</taxon>
        <taxon>Actinomycetes</taxon>
        <taxon>Bifidobacteriales</taxon>
        <taxon>Bifidobacteriaceae</taxon>
        <taxon>Bifidobacterium</taxon>
    </lineage>
</organism>
<evidence type="ECO:0000313" key="5">
    <source>
        <dbReference type="Proteomes" id="UP001211105"/>
    </source>
</evidence>
<evidence type="ECO:0000256" key="2">
    <source>
        <dbReference type="SAM" id="MobiDB-lite"/>
    </source>
</evidence>
<proteinExistence type="predicted"/>
<dbReference type="RefSeq" id="WP_324248707.1">
    <property type="nucleotide sequence ID" value="NZ_JADMXZ010000006.1"/>
</dbReference>
<dbReference type="PROSITE" id="PS51898">
    <property type="entry name" value="TYR_RECOMBINASE"/>
    <property type="match status" value="1"/>
</dbReference>
<evidence type="ECO:0000256" key="1">
    <source>
        <dbReference type="ARBA" id="ARBA00023172"/>
    </source>
</evidence>
<dbReference type="InterPro" id="IPR002104">
    <property type="entry name" value="Integrase_catalytic"/>
</dbReference>
<name>A0AAW5ZZ40_9BIFI</name>
<dbReference type="AlphaFoldDB" id="A0AAW5ZZ40"/>
<dbReference type="InterPro" id="IPR013762">
    <property type="entry name" value="Integrase-like_cat_sf"/>
</dbReference>
<dbReference type="GO" id="GO:0006310">
    <property type="term" value="P:DNA recombination"/>
    <property type="evidence" value="ECO:0007669"/>
    <property type="project" value="UniProtKB-KW"/>
</dbReference>
<dbReference type="Proteomes" id="UP001211105">
    <property type="component" value="Unassembled WGS sequence"/>
</dbReference>
<dbReference type="GO" id="GO:0015074">
    <property type="term" value="P:DNA integration"/>
    <property type="evidence" value="ECO:0007669"/>
    <property type="project" value="InterPro"/>
</dbReference>
<evidence type="ECO:0000313" key="4">
    <source>
        <dbReference type="EMBL" id="MDB1161777.1"/>
    </source>
</evidence>
<sequence>MLKIVGVLKGICDLAVKDRLIANAPTDELALPRREGRRLHRYLTVEQLLAVADEAGRARIQSTDRKALVLVLGLCGLRRGEMCGLKVEDVDYGRHRIHVRRNITRIGSEWSEISPKSHEMRDVPMPGVVGEALLPVLAGKGPSDWVFRDHLGRPPRNQSAAGGEVESHVVRQRVQEGRREASATA</sequence>
<dbReference type="Pfam" id="PF00589">
    <property type="entry name" value="Phage_integrase"/>
    <property type="match status" value="1"/>
</dbReference>
<comment type="caution">
    <text evidence="4">The sequence shown here is derived from an EMBL/GenBank/DDBJ whole genome shotgun (WGS) entry which is preliminary data.</text>
</comment>
<evidence type="ECO:0000259" key="3">
    <source>
        <dbReference type="PROSITE" id="PS51898"/>
    </source>
</evidence>
<dbReference type="GO" id="GO:0003677">
    <property type="term" value="F:DNA binding"/>
    <property type="evidence" value="ECO:0007669"/>
    <property type="project" value="InterPro"/>
</dbReference>
<feature type="region of interest" description="Disordered" evidence="2">
    <location>
        <begin position="149"/>
        <end position="185"/>
    </location>
</feature>
<dbReference type="EMBL" id="JAQKGX010000002">
    <property type="protein sequence ID" value="MDB1161777.1"/>
    <property type="molecule type" value="Genomic_DNA"/>
</dbReference>
<gene>
    <name evidence="4" type="ORF">PL707_05715</name>
</gene>
<feature type="domain" description="Tyr recombinase" evidence="3">
    <location>
        <begin position="38"/>
        <end position="185"/>
    </location>
</feature>